<accession>A0A2H9T6T7</accession>
<dbReference type="AlphaFoldDB" id="A0A2H9T6T7"/>
<sequence>MIFRKNSAIKKGTGIEETKDSACGIGGRGDPLSSWVSLSYTYESCYLDAETEPFPYPMHNELSQLSQSGCGTVKSITGQQ</sequence>
<dbReference type="EMBL" id="NSIT01000116">
    <property type="protein sequence ID" value="PJE78909.1"/>
    <property type="molecule type" value="Genomic_DNA"/>
</dbReference>
<evidence type="ECO:0000313" key="1">
    <source>
        <dbReference type="EMBL" id="PJE78909.1"/>
    </source>
</evidence>
<gene>
    <name evidence="1" type="ORF">CI610_02141</name>
</gene>
<comment type="caution">
    <text evidence="1">The sequence shown here is derived from an EMBL/GenBank/DDBJ whole genome shotgun (WGS) entry which is preliminary data.</text>
</comment>
<organism evidence="1">
    <name type="scientific">invertebrate metagenome</name>
    <dbReference type="NCBI Taxonomy" id="1711999"/>
    <lineage>
        <taxon>unclassified sequences</taxon>
        <taxon>metagenomes</taxon>
        <taxon>organismal metagenomes</taxon>
    </lineage>
</organism>
<proteinExistence type="predicted"/>
<name>A0A2H9T6T7_9ZZZZ</name>
<protein>
    <submittedName>
        <fullName evidence="1">Uncharacterized protein</fullName>
    </submittedName>
</protein>
<reference evidence="1" key="1">
    <citation type="journal article" date="2017" name="Appl. Environ. Microbiol.">
        <title>Molecular characterization of an Endozoicomonas-like organism causing infection in king scallop Pecten maximus L.</title>
        <authorList>
            <person name="Cano I."/>
            <person name="van Aerle R."/>
            <person name="Ross S."/>
            <person name="Verner-Jeffreys D.W."/>
            <person name="Paley R.K."/>
            <person name="Rimmer G."/>
            <person name="Ryder D."/>
            <person name="Hooper P."/>
            <person name="Stone D."/>
            <person name="Feist S.W."/>
        </authorList>
    </citation>
    <scope>NUCLEOTIDE SEQUENCE</scope>
</reference>